<dbReference type="GeneID" id="85329270"/>
<name>A0AA39ZYX8_9PEZI</name>
<keyword evidence="3" id="KW-1185">Reference proteome</keyword>
<reference evidence="2" key="1">
    <citation type="submission" date="2023-06" db="EMBL/GenBank/DDBJ databases">
        <title>Genome-scale phylogeny and comparative genomics of the fungal order Sordariales.</title>
        <authorList>
            <consortium name="Lawrence Berkeley National Laboratory"/>
            <person name="Hensen N."/>
            <person name="Bonometti L."/>
            <person name="Westerberg I."/>
            <person name="Brannstrom I.O."/>
            <person name="Guillou S."/>
            <person name="Cros-Aarteil S."/>
            <person name="Calhoun S."/>
            <person name="Haridas S."/>
            <person name="Kuo A."/>
            <person name="Mondo S."/>
            <person name="Pangilinan J."/>
            <person name="Riley R."/>
            <person name="LaButti K."/>
            <person name="Andreopoulos B."/>
            <person name="Lipzen A."/>
            <person name="Chen C."/>
            <person name="Yanf M."/>
            <person name="Daum C."/>
            <person name="Ng V."/>
            <person name="Clum A."/>
            <person name="Steindorff A."/>
            <person name="Ohm R."/>
            <person name="Martin F."/>
            <person name="Silar P."/>
            <person name="Natvig D."/>
            <person name="Lalanne C."/>
            <person name="Gautier V."/>
            <person name="Ament-velasquez S.L."/>
            <person name="Kruys A."/>
            <person name="Hutchinson M.I."/>
            <person name="Powell A.J."/>
            <person name="Barry K."/>
            <person name="Miller A.N."/>
            <person name="Grigoriev I.V."/>
            <person name="Debuchy R."/>
            <person name="Gladieux P."/>
            <person name="Thoren M.H."/>
            <person name="Johannesson H."/>
        </authorList>
    </citation>
    <scope>NUCLEOTIDE SEQUENCE</scope>
    <source>
        <strain evidence="2">SMH2392-1A</strain>
    </source>
</reference>
<gene>
    <name evidence="2" type="ORF">B0T26DRAFT_755724</name>
</gene>
<sequence>MDFKILDSDNLQIALQGQLEDVQALSDSQKERPASPPMWRSSSTSRHHADLSALSQNLSARMNGLALNDAAEGGDAPKNQEASITDNELQLEDADMEDLDEYNSQAKITSPRTKVLSPMSQ</sequence>
<evidence type="ECO:0000313" key="3">
    <source>
        <dbReference type="Proteomes" id="UP001172101"/>
    </source>
</evidence>
<evidence type="ECO:0000313" key="2">
    <source>
        <dbReference type="EMBL" id="KAK0706198.1"/>
    </source>
</evidence>
<protein>
    <submittedName>
        <fullName evidence="2">Uncharacterized protein</fullName>
    </submittedName>
</protein>
<organism evidence="2 3">
    <name type="scientific">Lasiosphaeria miniovina</name>
    <dbReference type="NCBI Taxonomy" id="1954250"/>
    <lineage>
        <taxon>Eukaryota</taxon>
        <taxon>Fungi</taxon>
        <taxon>Dikarya</taxon>
        <taxon>Ascomycota</taxon>
        <taxon>Pezizomycotina</taxon>
        <taxon>Sordariomycetes</taxon>
        <taxon>Sordariomycetidae</taxon>
        <taxon>Sordariales</taxon>
        <taxon>Lasiosphaeriaceae</taxon>
        <taxon>Lasiosphaeria</taxon>
    </lineage>
</organism>
<accession>A0AA39ZYX8</accession>
<dbReference type="RefSeq" id="XP_060291292.1">
    <property type="nucleotide sequence ID" value="XM_060446000.1"/>
</dbReference>
<evidence type="ECO:0000256" key="1">
    <source>
        <dbReference type="SAM" id="MobiDB-lite"/>
    </source>
</evidence>
<dbReference type="EMBL" id="JAUIRO010000007">
    <property type="protein sequence ID" value="KAK0706198.1"/>
    <property type="molecule type" value="Genomic_DNA"/>
</dbReference>
<dbReference type="AlphaFoldDB" id="A0AA39ZYX8"/>
<feature type="region of interest" description="Disordered" evidence="1">
    <location>
        <begin position="21"/>
        <end position="85"/>
    </location>
</feature>
<dbReference type="Proteomes" id="UP001172101">
    <property type="component" value="Unassembled WGS sequence"/>
</dbReference>
<comment type="caution">
    <text evidence="2">The sequence shown here is derived from an EMBL/GenBank/DDBJ whole genome shotgun (WGS) entry which is preliminary data.</text>
</comment>
<proteinExistence type="predicted"/>